<name>A0ABV0SSS4_9TELE</name>
<comment type="caution">
    <text evidence="1">The sequence shown here is derived from an EMBL/GenBank/DDBJ whole genome shotgun (WGS) entry which is preliminary data.</text>
</comment>
<accession>A0ABV0SSS4</accession>
<dbReference type="EMBL" id="JAHRIQ010009341">
    <property type="protein sequence ID" value="MEQ2223609.1"/>
    <property type="molecule type" value="Genomic_DNA"/>
</dbReference>
<keyword evidence="2" id="KW-1185">Reference proteome</keyword>
<evidence type="ECO:0000313" key="1">
    <source>
        <dbReference type="EMBL" id="MEQ2223609.1"/>
    </source>
</evidence>
<proteinExistence type="predicted"/>
<evidence type="ECO:0000313" key="2">
    <source>
        <dbReference type="Proteomes" id="UP001482620"/>
    </source>
</evidence>
<dbReference type="Proteomes" id="UP001482620">
    <property type="component" value="Unassembled WGS sequence"/>
</dbReference>
<reference evidence="1 2" key="1">
    <citation type="submission" date="2021-06" db="EMBL/GenBank/DDBJ databases">
        <authorList>
            <person name="Palmer J.M."/>
        </authorList>
    </citation>
    <scope>NUCLEOTIDE SEQUENCE [LARGE SCALE GENOMIC DNA]</scope>
    <source>
        <strain evidence="2">if_2019</strain>
        <tissue evidence="1">Muscle</tissue>
    </source>
</reference>
<protein>
    <submittedName>
        <fullName evidence="1">Uncharacterized protein</fullName>
    </submittedName>
</protein>
<organism evidence="1 2">
    <name type="scientific">Ilyodon furcidens</name>
    <name type="common">goldbreast splitfin</name>
    <dbReference type="NCBI Taxonomy" id="33524"/>
    <lineage>
        <taxon>Eukaryota</taxon>
        <taxon>Metazoa</taxon>
        <taxon>Chordata</taxon>
        <taxon>Craniata</taxon>
        <taxon>Vertebrata</taxon>
        <taxon>Euteleostomi</taxon>
        <taxon>Actinopterygii</taxon>
        <taxon>Neopterygii</taxon>
        <taxon>Teleostei</taxon>
        <taxon>Neoteleostei</taxon>
        <taxon>Acanthomorphata</taxon>
        <taxon>Ovalentaria</taxon>
        <taxon>Atherinomorphae</taxon>
        <taxon>Cyprinodontiformes</taxon>
        <taxon>Goodeidae</taxon>
        <taxon>Ilyodon</taxon>
    </lineage>
</organism>
<gene>
    <name evidence="1" type="ORF">ILYODFUR_038315</name>
</gene>
<sequence>MAMQKLKTGFIMHLALFDGEKEHRVPSAAAVLQDSNLFEMAGRMIGHSFLHGGFTFSGLCLPVVTVLTGGSTDTAASALTLEDCPDIDHRETIGLIKKKRNLPQKNTPRSLIFACPGIFHFQPQPIASGYFRNSFHM</sequence>